<feature type="domain" description="RRN6 K-rich C-terminal" evidence="2">
    <location>
        <begin position="381"/>
        <end position="505"/>
    </location>
</feature>
<name>A0ABR3X5T9_9EURO</name>
<dbReference type="Pfam" id="PF20640">
    <property type="entry name" value="Rrn6_HB"/>
    <property type="match status" value="1"/>
</dbReference>
<dbReference type="InterPro" id="IPR048536">
    <property type="entry name" value="Rrn6_K-rich"/>
</dbReference>
<dbReference type="InterPro" id="IPR019350">
    <property type="entry name" value="RNA_pol_I-sp_TIF_RRN6-like"/>
</dbReference>
<feature type="compositionally biased region" description="Polar residues" evidence="1">
    <location>
        <begin position="453"/>
        <end position="468"/>
    </location>
</feature>
<feature type="compositionally biased region" description="Polar residues" evidence="1">
    <location>
        <begin position="318"/>
        <end position="328"/>
    </location>
</feature>
<evidence type="ECO:0000259" key="2">
    <source>
        <dbReference type="Pfam" id="PF20639"/>
    </source>
</evidence>
<organism evidence="4 5">
    <name type="scientific">Paecilomyces lecythidis</name>
    <dbReference type="NCBI Taxonomy" id="3004212"/>
    <lineage>
        <taxon>Eukaryota</taxon>
        <taxon>Fungi</taxon>
        <taxon>Dikarya</taxon>
        <taxon>Ascomycota</taxon>
        <taxon>Pezizomycotina</taxon>
        <taxon>Eurotiomycetes</taxon>
        <taxon>Eurotiomycetidae</taxon>
        <taxon>Eurotiales</taxon>
        <taxon>Thermoascaceae</taxon>
        <taxon>Paecilomyces</taxon>
    </lineage>
</organism>
<accession>A0ABR3X5T9</accession>
<dbReference type="Proteomes" id="UP001583193">
    <property type="component" value="Unassembled WGS sequence"/>
</dbReference>
<comment type="caution">
    <text evidence="4">The sequence shown here is derived from an EMBL/GenBank/DDBJ whole genome shotgun (WGS) entry which is preliminary data.</text>
</comment>
<dbReference type="EMBL" id="JAVDPF010000028">
    <property type="protein sequence ID" value="KAL1871205.1"/>
    <property type="molecule type" value="Genomic_DNA"/>
</dbReference>
<dbReference type="Pfam" id="PF20639">
    <property type="entry name" value="Rrn6_K-rich"/>
    <property type="match status" value="1"/>
</dbReference>
<feature type="compositionally biased region" description="Basic residues" evidence="1">
    <location>
        <begin position="419"/>
        <end position="428"/>
    </location>
</feature>
<sequence>MVFKEVEHGPPPGQKEFYEPSLRLVKLFMLDSRSALHEGLYTGSTDNKNLDSTDYTDYTQELSSAGDILRLRKRAIGTRPSRATANADDHFVVDDMDESVSRIATQPLGFHTSSAVASIAPQWTVDYSSVYAAVSGKQAPVRRLNDDLLSERNFGECLADLYHRISRSPFSESTTAETLLEAARCLPFLNDIDENAKHFRDLKMEILQAIDSPNRPRFLPANLSTLSVGDSDGKKEAPLTLDVVEIYDDLVRKWLSKLPSRIPGRTRVAKERTIRGVAGELSLARVNLLRNVEAPTVDNDEMSSPEKGEYSVRADLSAESQGPTTIRSSPPPLPSTYGEYGLESTVHGTSNAGKRPHQMPLFTALSSVTTFEESRTPPKNVAEMLSHWSVGSDPATYDWQRTVQQLESDDLRVREKSTTPRRRSRKRVPQSLSQNTATTIPVLPTVPVVRQWGSQPQDVPPAVQSSQAADEHVPMTQVERGLFGGREAGPRKSIGKARKKRAAGF</sequence>
<feature type="region of interest" description="Disordered" evidence="1">
    <location>
        <begin position="315"/>
        <end position="336"/>
    </location>
</feature>
<evidence type="ECO:0000313" key="5">
    <source>
        <dbReference type="Proteomes" id="UP001583193"/>
    </source>
</evidence>
<evidence type="ECO:0000256" key="1">
    <source>
        <dbReference type="SAM" id="MobiDB-lite"/>
    </source>
</evidence>
<protein>
    <submittedName>
        <fullName evidence="4">Uncharacterized protein</fullName>
    </submittedName>
</protein>
<feature type="region of interest" description="Disordered" evidence="1">
    <location>
        <begin position="453"/>
        <end position="505"/>
    </location>
</feature>
<feature type="region of interest" description="Disordered" evidence="1">
    <location>
        <begin position="413"/>
        <end position="439"/>
    </location>
</feature>
<dbReference type="PANTHER" id="PTHR28221:SF2">
    <property type="entry name" value="RNA POLYMERASE I-SPECIFIC TRANSCRIPTION INITIATION FACTOR RRN6"/>
    <property type="match status" value="1"/>
</dbReference>
<gene>
    <name evidence="4" type="ORF">Plec18167_007139</name>
</gene>
<proteinExistence type="predicted"/>
<evidence type="ECO:0000259" key="3">
    <source>
        <dbReference type="Pfam" id="PF20640"/>
    </source>
</evidence>
<evidence type="ECO:0000313" key="4">
    <source>
        <dbReference type="EMBL" id="KAL1871205.1"/>
    </source>
</evidence>
<reference evidence="4 5" key="1">
    <citation type="journal article" date="2024" name="IMA Fungus">
        <title>IMA Genome - F19 : A genome assembly and annotation guide to empower mycologists, including annotated draft genome sequences of Ceratocystis pirilliformis, Diaporthe australafricana, Fusarium ophioides, Paecilomyces lecythidis, and Sporothrix stenoceras.</title>
        <authorList>
            <person name="Aylward J."/>
            <person name="Wilson A.M."/>
            <person name="Visagie C.M."/>
            <person name="Spraker J."/>
            <person name="Barnes I."/>
            <person name="Buitendag C."/>
            <person name="Ceriani C."/>
            <person name="Del Mar Angel L."/>
            <person name="du Plessis D."/>
            <person name="Fuchs T."/>
            <person name="Gasser K."/>
            <person name="Kramer D."/>
            <person name="Li W."/>
            <person name="Munsamy K."/>
            <person name="Piso A."/>
            <person name="Price J.L."/>
            <person name="Sonnekus B."/>
            <person name="Thomas C."/>
            <person name="van der Nest A."/>
            <person name="van Dijk A."/>
            <person name="van Heerden A."/>
            <person name="van Vuuren N."/>
            <person name="Yilmaz N."/>
            <person name="Duong T.A."/>
            <person name="van der Merwe N.A."/>
            <person name="Wingfield M.J."/>
            <person name="Wingfield B.D."/>
        </authorList>
    </citation>
    <scope>NUCLEOTIDE SEQUENCE [LARGE SCALE GENOMIC DNA]</scope>
    <source>
        <strain evidence="4 5">CMW 18167</strain>
    </source>
</reference>
<feature type="compositionally biased region" description="Basic residues" evidence="1">
    <location>
        <begin position="493"/>
        <end position="505"/>
    </location>
</feature>
<keyword evidence="5" id="KW-1185">Reference proteome</keyword>
<dbReference type="InterPro" id="IPR048537">
    <property type="entry name" value="RRN6_HB"/>
</dbReference>
<dbReference type="PANTHER" id="PTHR28221">
    <property type="entry name" value="RNA POLYMERASE I-SPECIFIC TRANSCRIPTION INITIATION FACTOR RRN6"/>
    <property type="match status" value="1"/>
</dbReference>
<feature type="domain" description="RRN6 helical bundle" evidence="3">
    <location>
        <begin position="86"/>
        <end position="285"/>
    </location>
</feature>